<reference evidence="5" key="1">
    <citation type="submission" date="2025-08" db="UniProtKB">
        <authorList>
            <consortium name="RefSeq"/>
        </authorList>
    </citation>
    <scope>IDENTIFICATION</scope>
</reference>
<protein>
    <recommendedName>
        <fullName evidence="2">Protein MEMO1</fullName>
    </recommendedName>
    <alternativeName>
        <fullName evidence="3">Mediator of ErbB2-driven cell motility 1</fullName>
    </alternativeName>
</protein>
<dbReference type="AlphaFoldDB" id="A0A6P5QS56"/>
<sequence length="199" mass="22758">MQDTHTVGLVLPKLTNKWIHLLPGEFSSLGLPIMCPCLDVLQCVYIYILCRTFVLTKRFTESYGRQECLNACLCRQMKPNTVLKCICLIQIKSWKGHRSRYSYYDESQGDIYRSIEHLDKMGMSIIEQLYPVTFSNYLKKYHNTLCGSHPIGMLLNAITELQKSGMTMSFSFLNCAQLSQCRSWQDSSVSYAAGALTVH</sequence>
<dbReference type="Proteomes" id="UP000515126">
    <property type="component" value="Chromosome 11"/>
</dbReference>
<dbReference type="KEGG" id="mcal:110306198"/>
<proteinExistence type="inferred from homology"/>
<dbReference type="InterPro" id="IPR002737">
    <property type="entry name" value="MEMO1_fam"/>
</dbReference>
<dbReference type="GeneID" id="110306198"/>
<comment type="similarity">
    <text evidence="1">Belongs to the MEMO1 family.</text>
</comment>
<dbReference type="RefSeq" id="XP_021034057.1">
    <property type="nucleotide sequence ID" value="XM_021178398.2"/>
</dbReference>
<dbReference type="PANTHER" id="PTHR11060:SF0">
    <property type="entry name" value="PROTEIN MEMO1"/>
    <property type="match status" value="1"/>
</dbReference>
<dbReference type="PANTHER" id="PTHR11060">
    <property type="entry name" value="PROTEIN MEMO1"/>
    <property type="match status" value="1"/>
</dbReference>
<gene>
    <name evidence="5" type="primary">LOC110306198</name>
</gene>
<name>A0A6P5QS56_MUSCR</name>
<keyword evidence="4" id="KW-1185">Reference proteome</keyword>
<accession>A0A6P5QS56</accession>
<dbReference type="Gene3D" id="3.40.830.10">
    <property type="entry name" value="LigB-like"/>
    <property type="match status" value="1"/>
</dbReference>
<organism evidence="4 5">
    <name type="scientific">Mus caroli</name>
    <name type="common">Ryukyu mouse</name>
    <name type="synonym">Ricefield mouse</name>
    <dbReference type="NCBI Taxonomy" id="10089"/>
    <lineage>
        <taxon>Eukaryota</taxon>
        <taxon>Metazoa</taxon>
        <taxon>Chordata</taxon>
        <taxon>Craniata</taxon>
        <taxon>Vertebrata</taxon>
        <taxon>Euteleostomi</taxon>
        <taxon>Mammalia</taxon>
        <taxon>Eutheria</taxon>
        <taxon>Euarchontoglires</taxon>
        <taxon>Glires</taxon>
        <taxon>Rodentia</taxon>
        <taxon>Myomorpha</taxon>
        <taxon>Muroidea</taxon>
        <taxon>Muridae</taxon>
        <taxon>Murinae</taxon>
        <taxon>Mus</taxon>
        <taxon>Mus</taxon>
    </lineage>
</organism>
<evidence type="ECO:0000256" key="3">
    <source>
        <dbReference type="ARBA" id="ARBA00030837"/>
    </source>
</evidence>
<dbReference type="Pfam" id="PF01875">
    <property type="entry name" value="Memo"/>
    <property type="match status" value="1"/>
</dbReference>
<evidence type="ECO:0000256" key="2">
    <source>
        <dbReference type="ARBA" id="ARBA00016657"/>
    </source>
</evidence>
<evidence type="ECO:0000313" key="5">
    <source>
        <dbReference type="RefSeq" id="XP_021034057.1"/>
    </source>
</evidence>
<evidence type="ECO:0000313" key="4">
    <source>
        <dbReference type="Proteomes" id="UP000515126"/>
    </source>
</evidence>
<evidence type="ECO:0000256" key="1">
    <source>
        <dbReference type="ARBA" id="ARBA00006315"/>
    </source>
</evidence>